<reference evidence="2 3" key="1">
    <citation type="journal article" date="2013" name="Genome Announc.">
        <title>Complete Genome Sequence of the Porcine Strain Brachyspira pilosicoli P43/6/78(T.).</title>
        <authorList>
            <person name="Lin C."/>
            <person name="den Bakker H.C."/>
            <person name="Suzuki H."/>
            <person name="Lefebure T."/>
            <person name="Ponnala L."/>
            <person name="Sun Q."/>
            <person name="Stanhope M.J."/>
            <person name="Wiedmann M."/>
            <person name="Duhamel G.E."/>
        </authorList>
    </citation>
    <scope>NUCLEOTIDE SEQUENCE [LARGE SCALE GENOMIC DNA]</scope>
    <source>
        <strain evidence="2 3">P43/6/78</strain>
    </source>
</reference>
<dbReference type="EMBL" id="CP002873">
    <property type="protein sequence ID" value="AGA65749.1"/>
    <property type="molecule type" value="Genomic_DNA"/>
</dbReference>
<keyword evidence="1" id="KW-1133">Transmembrane helix</keyword>
<dbReference type="Proteomes" id="UP000010793">
    <property type="component" value="Chromosome"/>
</dbReference>
<dbReference type="InterPro" id="IPR025738">
    <property type="entry name" value="BatD"/>
</dbReference>
<dbReference type="PANTHER" id="PTHR40940:SF2">
    <property type="entry name" value="BATD"/>
    <property type="match status" value="1"/>
</dbReference>
<keyword evidence="1" id="KW-0812">Transmembrane</keyword>
<evidence type="ECO:0000313" key="2">
    <source>
        <dbReference type="EMBL" id="AGA65749.1"/>
    </source>
</evidence>
<dbReference type="KEGG" id="bpip:BPP43_02105"/>
<dbReference type="Pfam" id="PF13584">
    <property type="entry name" value="BatD"/>
    <property type="match status" value="2"/>
</dbReference>
<name>A0A3B6VSU9_BRAPL</name>
<accession>A0A3B6VSU9</accession>
<dbReference type="AlphaFoldDB" id="A0A3B6VSU9"/>
<dbReference type="PANTHER" id="PTHR40940">
    <property type="entry name" value="PROTEIN BATD-RELATED"/>
    <property type="match status" value="1"/>
</dbReference>
<proteinExistence type="predicted"/>
<sequence length="559" mass="63454">MIKTGKVIVAVLFLLNVSVLFSQTTITAKLSDEKIGVGELFSLSVTINNTKGKVTIPNIDGLLLRGTSQTRNMTLSGGTFKSIQTYSYTYVANRVGVYKIDNITVKIDNTTYKANTVTLEVVDEPVREKQSDAPDSDSFDRFMNYSEDIHVENTINKTEVYLYEPIYIIQKAYTHIPVNVVGISKIADRTDFISYTDSSEYNSFTEIINGKRVSVIPLKKEVLYALKEGEKSIITTEFVFEKNNMFFDRVLYGEEEYNIKVLPLPDNTGYKNFSGGVGEFDFTVKANKTNLKIGEEVVVSLEVFGEGNTSIINMPSIDTNINKYFSVYQPKTYETNWFEDDRMMAKKTKQYVMVATNSGEFSLSNIAFCYFSPEAKSYSNVYAENISFNMMGGNIGSSSFIDNNNQPNVINIKDTYIKNEKPFNLLNINIVYIYILILIIFSFIIVFSKKIKTLALSPSNNNKESGISIMISNYNEGNREEYCKSVISYIEKEIKKKLNTNSKNIYLELNGKVEEEKIKEIKSIIDSCERELYSGNKQSENTDYHSKAIEIITSINKKK</sequence>
<dbReference type="RefSeq" id="WP_015274004.1">
    <property type="nucleotide sequence ID" value="NC_019908.1"/>
</dbReference>
<feature type="transmembrane region" description="Helical" evidence="1">
    <location>
        <begin position="425"/>
        <end position="447"/>
    </location>
</feature>
<organism evidence="2 3">
    <name type="scientific">Brachyspira pilosicoli P43/6/78</name>
    <dbReference type="NCBI Taxonomy" id="1042417"/>
    <lineage>
        <taxon>Bacteria</taxon>
        <taxon>Pseudomonadati</taxon>
        <taxon>Spirochaetota</taxon>
        <taxon>Spirochaetia</taxon>
        <taxon>Brachyspirales</taxon>
        <taxon>Brachyspiraceae</taxon>
        <taxon>Brachyspira</taxon>
    </lineage>
</organism>
<gene>
    <name evidence="2" type="ORF">BPP43_02105</name>
</gene>
<evidence type="ECO:0000256" key="1">
    <source>
        <dbReference type="SAM" id="Phobius"/>
    </source>
</evidence>
<protein>
    <submittedName>
        <fullName evidence="2">Aerotolerance-like exported protein</fullName>
    </submittedName>
</protein>
<evidence type="ECO:0000313" key="3">
    <source>
        <dbReference type="Proteomes" id="UP000010793"/>
    </source>
</evidence>
<keyword evidence="3" id="KW-1185">Reference proteome</keyword>
<keyword evidence="1" id="KW-0472">Membrane</keyword>